<sequence>MAATQSKVAGGGYPFRPTDERPVQAHAGAAARRLVHNGRGPKPPNLGSMPCTSCQPNPRPRSRCGKARRPAPQWMRARATTTAGRQTRVSHVAASPLKLSGVIRRRAFPFSLATGDVTLDMCPQLGV</sequence>
<feature type="region of interest" description="Disordered" evidence="1">
    <location>
        <begin position="36"/>
        <end position="74"/>
    </location>
</feature>
<comment type="caution">
    <text evidence="2">The sequence shown here is derived from an EMBL/GenBank/DDBJ whole genome shotgun (WGS) entry which is preliminary data.</text>
</comment>
<evidence type="ECO:0000313" key="3">
    <source>
        <dbReference type="Proteomes" id="UP000245956"/>
    </source>
</evidence>
<proteinExistence type="predicted"/>
<dbReference type="AlphaFoldDB" id="A0A2U3EJI0"/>
<reference evidence="2 3" key="1">
    <citation type="journal article" date="2016" name="Front. Microbiol.">
        <title>Genome and transcriptome sequences reveal the specific parasitism of the nematophagous Purpureocillium lilacinum 36-1.</title>
        <authorList>
            <person name="Xie J."/>
            <person name="Li S."/>
            <person name="Mo C."/>
            <person name="Xiao X."/>
            <person name="Peng D."/>
            <person name="Wang G."/>
            <person name="Xiao Y."/>
        </authorList>
    </citation>
    <scope>NUCLEOTIDE SEQUENCE [LARGE SCALE GENOMIC DNA]</scope>
    <source>
        <strain evidence="2 3">36-1</strain>
    </source>
</reference>
<feature type="region of interest" description="Disordered" evidence="1">
    <location>
        <begin position="1"/>
        <end position="20"/>
    </location>
</feature>
<dbReference type="Proteomes" id="UP000245956">
    <property type="component" value="Unassembled WGS sequence"/>
</dbReference>
<dbReference type="EMBL" id="LCWV01000003">
    <property type="protein sequence ID" value="PWI74676.1"/>
    <property type="molecule type" value="Genomic_DNA"/>
</dbReference>
<evidence type="ECO:0000313" key="2">
    <source>
        <dbReference type="EMBL" id="PWI74676.1"/>
    </source>
</evidence>
<accession>A0A2U3EJI0</accession>
<protein>
    <submittedName>
        <fullName evidence="2">Uncharacterized protein</fullName>
    </submittedName>
</protein>
<evidence type="ECO:0000256" key="1">
    <source>
        <dbReference type="SAM" id="MobiDB-lite"/>
    </source>
</evidence>
<organism evidence="2 3">
    <name type="scientific">Purpureocillium lilacinum</name>
    <name type="common">Paecilomyces lilacinus</name>
    <dbReference type="NCBI Taxonomy" id="33203"/>
    <lineage>
        <taxon>Eukaryota</taxon>
        <taxon>Fungi</taxon>
        <taxon>Dikarya</taxon>
        <taxon>Ascomycota</taxon>
        <taxon>Pezizomycotina</taxon>
        <taxon>Sordariomycetes</taxon>
        <taxon>Hypocreomycetidae</taxon>
        <taxon>Hypocreales</taxon>
        <taxon>Ophiocordycipitaceae</taxon>
        <taxon>Purpureocillium</taxon>
    </lineage>
</organism>
<feature type="compositionally biased region" description="Basic residues" evidence="1">
    <location>
        <begin position="60"/>
        <end position="69"/>
    </location>
</feature>
<name>A0A2U3EJI0_PURLI</name>
<gene>
    <name evidence="2" type="ORF">PCL_07990</name>
</gene>